<dbReference type="PANTHER" id="PTHR16631:SF16">
    <property type="entry name" value="GPI-ANCHORED CELL WALL BETA-1,3-ENDOGLUCANASE EGLC"/>
    <property type="match status" value="1"/>
</dbReference>
<evidence type="ECO:0000256" key="7">
    <source>
        <dbReference type="RuleBase" id="RU004335"/>
    </source>
</evidence>
<evidence type="ECO:0000256" key="5">
    <source>
        <dbReference type="ARBA" id="ARBA00022729"/>
    </source>
</evidence>
<dbReference type="Gene3D" id="3.20.20.80">
    <property type="entry name" value="Glycosidases"/>
    <property type="match status" value="1"/>
</dbReference>
<keyword evidence="4" id="KW-0964">Secreted</keyword>
<evidence type="ECO:0000313" key="11">
    <source>
        <dbReference type="Proteomes" id="UP000622797"/>
    </source>
</evidence>
<feature type="compositionally biased region" description="Gly residues" evidence="8">
    <location>
        <begin position="409"/>
        <end position="442"/>
    </location>
</feature>
<feature type="compositionally biased region" description="Low complexity" evidence="8">
    <location>
        <begin position="347"/>
        <end position="361"/>
    </location>
</feature>
<dbReference type="PANTHER" id="PTHR16631">
    <property type="entry name" value="GLUCAN 1,3-BETA-GLUCOSIDASE"/>
    <property type="match status" value="1"/>
</dbReference>
<keyword evidence="9" id="KW-0812">Transmembrane</keyword>
<dbReference type="OrthoDB" id="77201at2759"/>
<dbReference type="GO" id="GO:0042973">
    <property type="term" value="F:glucan endo-1,3-beta-D-glucosidase activity"/>
    <property type="evidence" value="ECO:0007669"/>
    <property type="project" value="TreeGrafter"/>
</dbReference>
<gene>
    <name evidence="10" type="ORF">FSARC_2271</name>
</gene>
<sequence>MKVSTTLAAGALALGVDAKNYLGFNSGATLANREAKFKADFTAEFKTAQNLKTAPGDFSAVRLYTNIQAYSEDDPIEAFEAAIDTETSILLGVWTSGTDNIDKEISALKKAVEKYGTDLTDLIIGVSVGSEDLYRNSVTGVKNKGGVGVQPDALVDFINDFRKAFKSTPISKIPVGHVDTWDVWGNTTNKAVLDAIDFIGVDEYPYYENDKGNSIENAGKLFSKAYDATVAAAGGKPVWVTETGWPATGPDWDEAVPSVKNAQKYWRDVGCKKLFNKTPTFWYTLRDSNPDNKMKFAITKDLSTTPLFDLSCDKVEDDDEEETSSSAAEHKTKTGSAVSKPTHGSNSTATFITSSASATSGSDDDEDEDSTATATGSHSKPTSGSGSGSSGSGSGSSGSGSGNSSESGSGSGSGSSGSGSGSSGSGSGSESGSGSSGSGSGSESGSAPAETPSAVISGASTFGFSAIVMAAFAIFAL</sequence>
<evidence type="ECO:0000256" key="1">
    <source>
        <dbReference type="ARBA" id="ARBA00004191"/>
    </source>
</evidence>
<dbReference type="SUPFAM" id="SSF51445">
    <property type="entry name" value="(Trans)glycosidases"/>
    <property type="match status" value="1"/>
</dbReference>
<dbReference type="GO" id="GO:0071555">
    <property type="term" value="P:cell wall organization"/>
    <property type="evidence" value="ECO:0007669"/>
    <property type="project" value="TreeGrafter"/>
</dbReference>
<proteinExistence type="inferred from homology"/>
<protein>
    <recommendedName>
        <fullName evidence="12">Glucan 1,3-beta-glucosidase</fullName>
    </recommendedName>
</protein>
<evidence type="ECO:0000313" key="10">
    <source>
        <dbReference type="EMBL" id="KAF4970758.1"/>
    </source>
</evidence>
<reference evidence="10" key="2">
    <citation type="submission" date="2020-05" db="EMBL/GenBank/DDBJ databases">
        <authorList>
            <person name="Kim H.-S."/>
            <person name="Proctor R.H."/>
            <person name="Brown D.W."/>
        </authorList>
    </citation>
    <scope>NUCLEOTIDE SEQUENCE</scope>
    <source>
        <strain evidence="10">NRRL 20472</strain>
    </source>
</reference>
<dbReference type="GO" id="GO:0005975">
    <property type="term" value="P:carbohydrate metabolic process"/>
    <property type="evidence" value="ECO:0007669"/>
    <property type="project" value="InterPro"/>
</dbReference>
<organism evidence="10 11">
    <name type="scientific">Fusarium sarcochroum</name>
    <dbReference type="NCBI Taxonomy" id="1208366"/>
    <lineage>
        <taxon>Eukaryota</taxon>
        <taxon>Fungi</taxon>
        <taxon>Dikarya</taxon>
        <taxon>Ascomycota</taxon>
        <taxon>Pezizomycotina</taxon>
        <taxon>Sordariomycetes</taxon>
        <taxon>Hypocreomycetidae</taxon>
        <taxon>Hypocreales</taxon>
        <taxon>Nectriaceae</taxon>
        <taxon>Fusarium</taxon>
        <taxon>Fusarium lateritium species complex</taxon>
    </lineage>
</organism>
<comment type="similarity">
    <text evidence="2 7">Belongs to the glycosyl hydrolase 17 family.</text>
</comment>
<keyword evidence="9" id="KW-0472">Membrane</keyword>
<accession>A0A8H4XD50</accession>
<evidence type="ECO:0000256" key="8">
    <source>
        <dbReference type="SAM" id="MobiDB-lite"/>
    </source>
</evidence>
<keyword evidence="3" id="KW-0134">Cell wall</keyword>
<evidence type="ECO:0008006" key="12">
    <source>
        <dbReference type="Google" id="ProtNLM"/>
    </source>
</evidence>
<keyword evidence="9" id="KW-1133">Transmembrane helix</keyword>
<keyword evidence="6" id="KW-0378">Hydrolase</keyword>
<dbReference type="AlphaFoldDB" id="A0A8H4XD50"/>
<name>A0A8H4XD50_9HYPO</name>
<dbReference type="EMBL" id="JABEXW010000111">
    <property type="protein sequence ID" value="KAF4970758.1"/>
    <property type="molecule type" value="Genomic_DNA"/>
</dbReference>
<dbReference type="InterPro" id="IPR050732">
    <property type="entry name" value="Beta-glucan_modifiers"/>
</dbReference>
<comment type="caution">
    <text evidence="10">The sequence shown here is derived from an EMBL/GenBank/DDBJ whole genome shotgun (WGS) entry which is preliminary data.</text>
</comment>
<dbReference type="GO" id="GO:0005576">
    <property type="term" value="C:extracellular region"/>
    <property type="evidence" value="ECO:0007669"/>
    <property type="project" value="TreeGrafter"/>
</dbReference>
<keyword evidence="5" id="KW-0732">Signal</keyword>
<feature type="compositionally biased region" description="Gly residues" evidence="8">
    <location>
        <begin position="385"/>
        <end position="401"/>
    </location>
</feature>
<dbReference type="Proteomes" id="UP000622797">
    <property type="component" value="Unassembled WGS sequence"/>
</dbReference>
<dbReference type="GO" id="GO:0009986">
    <property type="term" value="C:cell surface"/>
    <property type="evidence" value="ECO:0007669"/>
    <property type="project" value="TreeGrafter"/>
</dbReference>
<reference evidence="10" key="1">
    <citation type="journal article" date="2020" name="BMC Genomics">
        <title>Correction to: Identification and distribution of gene clusters required for synthesis of sphingolipid metabolism inhibitors in diverse species of the filamentous fungus Fusarium.</title>
        <authorList>
            <person name="Kim H.S."/>
            <person name="Lohmar J.M."/>
            <person name="Busman M."/>
            <person name="Brown D.W."/>
            <person name="Naumann T.A."/>
            <person name="Divon H.H."/>
            <person name="Lysoe E."/>
            <person name="Uhlig S."/>
            <person name="Proctor R.H."/>
        </authorList>
    </citation>
    <scope>NUCLEOTIDE SEQUENCE</scope>
    <source>
        <strain evidence="10">NRRL 20472</strain>
    </source>
</reference>
<comment type="subcellular location">
    <subcellularLocation>
        <location evidence="1">Secreted</location>
        <location evidence="1">Cell wall</location>
    </subcellularLocation>
</comment>
<feature type="compositionally biased region" description="Polar residues" evidence="8">
    <location>
        <begin position="334"/>
        <end position="346"/>
    </location>
</feature>
<keyword evidence="11" id="KW-1185">Reference proteome</keyword>
<dbReference type="InterPro" id="IPR017853">
    <property type="entry name" value="GH"/>
</dbReference>
<evidence type="ECO:0000256" key="2">
    <source>
        <dbReference type="ARBA" id="ARBA00008773"/>
    </source>
</evidence>
<evidence type="ECO:0000256" key="3">
    <source>
        <dbReference type="ARBA" id="ARBA00022512"/>
    </source>
</evidence>
<dbReference type="GO" id="GO:0009277">
    <property type="term" value="C:fungal-type cell wall"/>
    <property type="evidence" value="ECO:0007669"/>
    <property type="project" value="TreeGrafter"/>
</dbReference>
<dbReference type="Pfam" id="PF00332">
    <property type="entry name" value="Glyco_hydro_17"/>
    <property type="match status" value="1"/>
</dbReference>
<evidence type="ECO:0000256" key="4">
    <source>
        <dbReference type="ARBA" id="ARBA00022525"/>
    </source>
</evidence>
<feature type="region of interest" description="Disordered" evidence="8">
    <location>
        <begin position="315"/>
        <end position="454"/>
    </location>
</feature>
<feature type="transmembrane region" description="Helical" evidence="9">
    <location>
        <begin position="454"/>
        <end position="476"/>
    </location>
</feature>
<evidence type="ECO:0000256" key="6">
    <source>
        <dbReference type="ARBA" id="ARBA00022801"/>
    </source>
</evidence>
<dbReference type="InterPro" id="IPR000490">
    <property type="entry name" value="Glyco_hydro_17"/>
</dbReference>
<evidence type="ECO:0000256" key="9">
    <source>
        <dbReference type="SAM" id="Phobius"/>
    </source>
</evidence>